<keyword evidence="2" id="KW-1185">Reference proteome</keyword>
<dbReference type="SUPFAM" id="SSF50729">
    <property type="entry name" value="PH domain-like"/>
    <property type="match status" value="1"/>
</dbReference>
<organism evidence="2 3">
    <name type="scientific">Aplysia californica</name>
    <name type="common">California sea hare</name>
    <dbReference type="NCBI Taxonomy" id="6500"/>
    <lineage>
        <taxon>Eukaryota</taxon>
        <taxon>Metazoa</taxon>
        <taxon>Spiralia</taxon>
        <taxon>Lophotrochozoa</taxon>
        <taxon>Mollusca</taxon>
        <taxon>Gastropoda</taxon>
        <taxon>Heterobranchia</taxon>
        <taxon>Euthyneura</taxon>
        <taxon>Tectipleura</taxon>
        <taxon>Aplysiida</taxon>
        <taxon>Aplysioidea</taxon>
        <taxon>Aplysiidae</taxon>
        <taxon>Aplysia</taxon>
    </lineage>
</organism>
<reference evidence="3 4" key="1">
    <citation type="submission" date="2025-05" db="UniProtKB">
        <authorList>
            <consortium name="RefSeq"/>
        </authorList>
    </citation>
    <scope>IDENTIFICATION</scope>
</reference>
<evidence type="ECO:0000313" key="8">
    <source>
        <dbReference type="RefSeq" id="XP_012937960.1"/>
    </source>
</evidence>
<dbReference type="InterPro" id="IPR011993">
    <property type="entry name" value="PH-like_dom_sf"/>
</dbReference>
<evidence type="ECO:0000313" key="7">
    <source>
        <dbReference type="RefSeq" id="XP_012937959.1"/>
    </source>
</evidence>
<evidence type="ECO:0000259" key="1">
    <source>
        <dbReference type="PROSITE" id="PS50003"/>
    </source>
</evidence>
<evidence type="ECO:0000313" key="2">
    <source>
        <dbReference type="Proteomes" id="UP000694888"/>
    </source>
</evidence>
<sequence>MNNNMPEISRTPSSRRDWATRIQIHGILLKKPFGHASNKWTKRFFLVKDGYLMYYDANEKKDYDRREFFNIHPKGVLPLGECHFKESREQQQPFCITIDSPEIDVSCSMCPNV</sequence>
<evidence type="ECO:0000313" key="3">
    <source>
        <dbReference type="RefSeq" id="XP_005098363.1"/>
    </source>
</evidence>
<gene>
    <name evidence="3 4 5 6 7 8 9 10" type="primary">LOC101848817</name>
</gene>
<evidence type="ECO:0000313" key="6">
    <source>
        <dbReference type="RefSeq" id="XP_012937958.1"/>
    </source>
</evidence>
<dbReference type="PROSITE" id="PS50003">
    <property type="entry name" value="PH_DOMAIN"/>
    <property type="match status" value="1"/>
</dbReference>
<dbReference type="GeneID" id="101848817"/>
<accession>A0ABM0JPA8</accession>
<name>A0ABM0JPA8_APLCA</name>
<dbReference type="RefSeq" id="XP_012937956.1">
    <property type="nucleotide sequence ID" value="XM_013082502.2"/>
</dbReference>
<dbReference type="RefSeq" id="XP_012937960.1">
    <property type="nucleotide sequence ID" value="XM_013082506.1"/>
</dbReference>
<dbReference type="Gene3D" id="2.30.29.30">
    <property type="entry name" value="Pleckstrin-homology domain (PH domain)/Phosphotyrosine-binding domain (PTB)"/>
    <property type="match status" value="1"/>
</dbReference>
<evidence type="ECO:0000313" key="4">
    <source>
        <dbReference type="RefSeq" id="XP_012937956.1"/>
    </source>
</evidence>
<dbReference type="Proteomes" id="UP000694888">
    <property type="component" value="Unplaced"/>
</dbReference>
<dbReference type="InterPro" id="IPR001849">
    <property type="entry name" value="PH_domain"/>
</dbReference>
<evidence type="ECO:0000313" key="10">
    <source>
        <dbReference type="RefSeq" id="XP_035825649.1"/>
    </source>
</evidence>
<evidence type="ECO:0000313" key="9">
    <source>
        <dbReference type="RefSeq" id="XP_012937961.1"/>
    </source>
</evidence>
<dbReference type="RefSeq" id="XP_012937958.1">
    <property type="nucleotide sequence ID" value="XM_013082504.2"/>
</dbReference>
<dbReference type="RefSeq" id="XP_012937957.1">
    <property type="nucleotide sequence ID" value="XM_013082503.1"/>
</dbReference>
<dbReference type="RefSeq" id="XP_012937961.1">
    <property type="nucleotide sequence ID" value="XM_013082507.1"/>
</dbReference>
<dbReference type="Pfam" id="PF00169">
    <property type="entry name" value="PH"/>
    <property type="match status" value="1"/>
</dbReference>
<feature type="domain" description="PH" evidence="1">
    <location>
        <begin position="21"/>
        <end position="113"/>
    </location>
</feature>
<dbReference type="RefSeq" id="XP_012937959.1">
    <property type="nucleotide sequence ID" value="XM_013082505.2"/>
</dbReference>
<dbReference type="RefSeq" id="XP_035825649.1">
    <property type="nucleotide sequence ID" value="XM_035969756.1"/>
</dbReference>
<evidence type="ECO:0000313" key="5">
    <source>
        <dbReference type="RefSeq" id="XP_012937957.1"/>
    </source>
</evidence>
<dbReference type="RefSeq" id="XP_005098363.1">
    <property type="nucleotide sequence ID" value="XM_005098306.3"/>
</dbReference>
<proteinExistence type="predicted"/>
<protein>
    <submittedName>
        <fullName evidence="3 4">Pleckstrin homology domain-containing family D member 1-like</fullName>
    </submittedName>
</protein>